<comment type="caution">
    <text evidence="9">The sequence shown here is derived from an EMBL/GenBank/DDBJ whole genome shotgun (WGS) entry which is preliminary data.</text>
</comment>
<sequence length="145" mass="16243">MLEPTTTTAEGVTRKRGHWDNEVEFLLAVVGLTVGLGSVWRFPSLAYNNGGSAFLIPFLICAVLVGQPMMYLEMIIGQYTHAGPSVVFRHYAPALQGIGWTMAITSLTICMYYSVVVSWSGIYFVLYIIGRHKHWSSCDNEWNDM</sequence>
<keyword evidence="3 8" id="KW-0812">Transmembrane</keyword>
<name>A0AAN8FYG2_TRICO</name>
<dbReference type="PROSITE" id="PS50267">
    <property type="entry name" value="NA_NEUROTRAN_SYMP_3"/>
    <property type="match status" value="1"/>
</dbReference>
<evidence type="ECO:0000256" key="6">
    <source>
        <dbReference type="ARBA" id="ARBA00023136"/>
    </source>
</evidence>
<evidence type="ECO:0000313" key="10">
    <source>
        <dbReference type="Proteomes" id="UP001331761"/>
    </source>
</evidence>
<keyword evidence="10" id="KW-1185">Reference proteome</keyword>
<evidence type="ECO:0000313" key="9">
    <source>
        <dbReference type="EMBL" id="KAK5979660.1"/>
    </source>
</evidence>
<dbReference type="InterPro" id="IPR037272">
    <property type="entry name" value="SNS_sf"/>
</dbReference>
<dbReference type="GO" id="GO:0046872">
    <property type="term" value="F:metal ion binding"/>
    <property type="evidence" value="ECO:0007669"/>
    <property type="project" value="UniProtKB-KW"/>
</dbReference>
<comment type="subcellular location">
    <subcellularLocation>
        <location evidence="1">Membrane</location>
        <topology evidence="1">Multi-pass membrane protein</topology>
    </subcellularLocation>
</comment>
<dbReference type="PANTHER" id="PTHR11616:SF326">
    <property type="entry name" value="SODIUM-DEPENDENT TRANSPORTER SNF-5"/>
    <property type="match status" value="1"/>
</dbReference>
<evidence type="ECO:0000256" key="3">
    <source>
        <dbReference type="ARBA" id="ARBA00022692"/>
    </source>
</evidence>
<keyword evidence="4" id="KW-0769">Symport</keyword>
<dbReference type="Pfam" id="PF00209">
    <property type="entry name" value="SNF"/>
    <property type="match status" value="1"/>
</dbReference>
<gene>
    <name evidence="9" type="ORF">GCK32_016675</name>
</gene>
<dbReference type="PANTHER" id="PTHR11616">
    <property type="entry name" value="SODIUM/CHLORIDE DEPENDENT TRANSPORTER"/>
    <property type="match status" value="1"/>
</dbReference>
<keyword evidence="7" id="KW-0479">Metal-binding</keyword>
<dbReference type="GO" id="GO:0005886">
    <property type="term" value="C:plasma membrane"/>
    <property type="evidence" value="ECO:0007669"/>
    <property type="project" value="TreeGrafter"/>
</dbReference>
<evidence type="ECO:0000256" key="1">
    <source>
        <dbReference type="ARBA" id="ARBA00004141"/>
    </source>
</evidence>
<dbReference type="EMBL" id="WIXE01008135">
    <property type="protein sequence ID" value="KAK5979660.1"/>
    <property type="molecule type" value="Genomic_DNA"/>
</dbReference>
<dbReference type="PRINTS" id="PR00176">
    <property type="entry name" value="NANEUSMPORT"/>
</dbReference>
<dbReference type="GO" id="GO:0005332">
    <property type="term" value="F:gamma-aminobutyric acid:sodium:chloride symporter activity"/>
    <property type="evidence" value="ECO:0007669"/>
    <property type="project" value="TreeGrafter"/>
</dbReference>
<evidence type="ECO:0000256" key="2">
    <source>
        <dbReference type="ARBA" id="ARBA00022448"/>
    </source>
</evidence>
<protein>
    <submittedName>
        <fullName evidence="9">Uncharacterized protein</fullName>
    </submittedName>
</protein>
<evidence type="ECO:0000256" key="4">
    <source>
        <dbReference type="ARBA" id="ARBA00022847"/>
    </source>
</evidence>
<evidence type="ECO:0000256" key="8">
    <source>
        <dbReference type="SAM" id="Phobius"/>
    </source>
</evidence>
<feature type="transmembrane region" description="Helical" evidence="8">
    <location>
        <begin position="97"/>
        <end position="126"/>
    </location>
</feature>
<dbReference type="SUPFAM" id="SSF161070">
    <property type="entry name" value="SNF-like"/>
    <property type="match status" value="1"/>
</dbReference>
<reference evidence="9 10" key="1">
    <citation type="submission" date="2019-10" db="EMBL/GenBank/DDBJ databases">
        <title>Assembly and Annotation for the nematode Trichostrongylus colubriformis.</title>
        <authorList>
            <person name="Martin J."/>
        </authorList>
    </citation>
    <scope>NUCLEOTIDE SEQUENCE [LARGE SCALE GENOMIC DNA]</scope>
    <source>
        <strain evidence="9">G859</strain>
        <tissue evidence="9">Whole worm</tissue>
    </source>
</reference>
<keyword evidence="7" id="KW-0915">Sodium</keyword>
<dbReference type="InterPro" id="IPR000175">
    <property type="entry name" value="Na/ntran_symport"/>
</dbReference>
<keyword evidence="5 8" id="KW-1133">Transmembrane helix</keyword>
<accession>A0AAN8FYG2</accession>
<keyword evidence="6 8" id="KW-0472">Membrane</keyword>
<feature type="binding site" evidence="7">
    <location>
        <position position="34"/>
    </location>
    <ligand>
        <name>Na(+)</name>
        <dbReference type="ChEBI" id="CHEBI:29101"/>
        <label>1</label>
    </ligand>
</feature>
<organism evidence="9 10">
    <name type="scientific">Trichostrongylus colubriformis</name>
    <name type="common">Black scour worm</name>
    <dbReference type="NCBI Taxonomy" id="6319"/>
    <lineage>
        <taxon>Eukaryota</taxon>
        <taxon>Metazoa</taxon>
        <taxon>Ecdysozoa</taxon>
        <taxon>Nematoda</taxon>
        <taxon>Chromadorea</taxon>
        <taxon>Rhabditida</taxon>
        <taxon>Rhabditina</taxon>
        <taxon>Rhabditomorpha</taxon>
        <taxon>Strongyloidea</taxon>
        <taxon>Trichostrongylidae</taxon>
        <taxon>Trichostrongylus</taxon>
    </lineage>
</organism>
<feature type="transmembrane region" description="Helical" evidence="8">
    <location>
        <begin position="54"/>
        <end position="77"/>
    </location>
</feature>
<feature type="transmembrane region" description="Helical" evidence="8">
    <location>
        <begin position="25"/>
        <end position="42"/>
    </location>
</feature>
<evidence type="ECO:0000256" key="7">
    <source>
        <dbReference type="PIRSR" id="PIRSR600175-1"/>
    </source>
</evidence>
<dbReference type="Proteomes" id="UP001331761">
    <property type="component" value="Unassembled WGS sequence"/>
</dbReference>
<keyword evidence="2" id="KW-0813">Transport</keyword>
<feature type="binding site" evidence="7">
    <location>
        <position position="31"/>
    </location>
    <ligand>
        <name>Na(+)</name>
        <dbReference type="ChEBI" id="CHEBI:29101"/>
        <label>1</label>
    </ligand>
</feature>
<proteinExistence type="predicted"/>
<evidence type="ECO:0000256" key="5">
    <source>
        <dbReference type="ARBA" id="ARBA00022989"/>
    </source>
</evidence>
<dbReference type="AlphaFoldDB" id="A0AAN8FYG2"/>
<dbReference type="GO" id="GO:0043005">
    <property type="term" value="C:neuron projection"/>
    <property type="evidence" value="ECO:0007669"/>
    <property type="project" value="TreeGrafter"/>
</dbReference>